<keyword evidence="3" id="KW-0067">ATP-binding</keyword>
<dbReference type="SUPFAM" id="SSF53623">
    <property type="entry name" value="MurD-like peptide ligases, catalytic domain"/>
    <property type="match status" value="1"/>
</dbReference>
<evidence type="ECO:0008006" key="6">
    <source>
        <dbReference type="Google" id="ProtNLM"/>
    </source>
</evidence>
<keyword evidence="1" id="KW-0436">Ligase</keyword>
<name>A0ABU3QYU2_9GAMM</name>
<dbReference type="EMBL" id="JAWCUA010000004">
    <property type="protein sequence ID" value="MDU0112605.1"/>
    <property type="molecule type" value="Genomic_DNA"/>
</dbReference>
<evidence type="ECO:0000256" key="3">
    <source>
        <dbReference type="ARBA" id="ARBA00022840"/>
    </source>
</evidence>
<dbReference type="RefSeq" id="WP_315946321.1">
    <property type="nucleotide sequence ID" value="NZ_JAWCUA010000004.1"/>
</dbReference>
<organism evidence="4 5">
    <name type="scientific">Psychrosphaera aquimarina</name>
    <dbReference type="NCBI Taxonomy" id="2044854"/>
    <lineage>
        <taxon>Bacteria</taxon>
        <taxon>Pseudomonadati</taxon>
        <taxon>Pseudomonadota</taxon>
        <taxon>Gammaproteobacteria</taxon>
        <taxon>Alteromonadales</taxon>
        <taxon>Pseudoalteromonadaceae</taxon>
        <taxon>Psychrosphaera</taxon>
    </lineage>
</organism>
<evidence type="ECO:0000256" key="1">
    <source>
        <dbReference type="ARBA" id="ARBA00022598"/>
    </source>
</evidence>
<proteinExistence type="predicted"/>
<reference evidence="4 5" key="1">
    <citation type="submission" date="2023-10" db="EMBL/GenBank/DDBJ databases">
        <title>Psychrosphaera aquimaarina strain SW33 isolated from seawater.</title>
        <authorList>
            <person name="Bayburt H."/>
            <person name="Kim J.M."/>
            <person name="Choi B.J."/>
            <person name="Jeon C.O."/>
        </authorList>
    </citation>
    <scope>NUCLEOTIDE SEQUENCE [LARGE SCALE GENOMIC DNA]</scope>
    <source>
        <strain evidence="4 5">KCTC 52743</strain>
    </source>
</reference>
<dbReference type="Gene3D" id="3.40.1190.10">
    <property type="entry name" value="Mur-like, catalytic domain"/>
    <property type="match status" value="1"/>
</dbReference>
<evidence type="ECO:0000313" key="4">
    <source>
        <dbReference type="EMBL" id="MDU0112605.1"/>
    </source>
</evidence>
<keyword evidence="5" id="KW-1185">Reference proteome</keyword>
<accession>A0ABU3QYU2</accession>
<comment type="caution">
    <text evidence="4">The sequence shown here is derived from an EMBL/GenBank/DDBJ whole genome shotgun (WGS) entry which is preliminary data.</text>
</comment>
<evidence type="ECO:0000256" key="2">
    <source>
        <dbReference type="ARBA" id="ARBA00022741"/>
    </source>
</evidence>
<dbReference type="InterPro" id="IPR005762">
    <property type="entry name" value="MurD"/>
</dbReference>
<protein>
    <recommendedName>
        <fullName evidence="6">Mur ligase central domain-containing protein</fullName>
    </recommendedName>
</protein>
<keyword evidence="2" id="KW-0547">Nucleotide-binding</keyword>
<gene>
    <name evidence="4" type="ORF">RT723_06220</name>
</gene>
<evidence type="ECO:0000313" key="5">
    <source>
        <dbReference type="Proteomes" id="UP001257914"/>
    </source>
</evidence>
<dbReference type="PANTHER" id="PTHR43692">
    <property type="entry name" value="UDP-N-ACETYLMURAMOYLALANINE--D-GLUTAMATE LIGASE"/>
    <property type="match status" value="1"/>
</dbReference>
<dbReference type="PANTHER" id="PTHR43692:SF1">
    <property type="entry name" value="UDP-N-ACETYLMURAMOYLALANINE--D-GLUTAMATE LIGASE"/>
    <property type="match status" value="1"/>
</dbReference>
<dbReference type="InterPro" id="IPR036565">
    <property type="entry name" value="Mur-like_cat_sf"/>
</dbReference>
<sequence length="144" mass="15967">MDLVVQALLLQNLSLAGGADIVAWDDNPEQVAKSAERRYSYIRSYEMIDWGPSLIASYWRLVFRLHIPSRIGRWTWHEKANIEIIGDIEIFSRERASLAPNCAFIAITGTNGKSTTTALISHIIAENDLNIQMGGNIGTAVPIA</sequence>
<dbReference type="Proteomes" id="UP001257914">
    <property type="component" value="Unassembled WGS sequence"/>
</dbReference>